<evidence type="ECO:0000313" key="1">
    <source>
        <dbReference type="EMBL" id="KAK8072698.1"/>
    </source>
</evidence>
<proteinExistence type="predicted"/>
<gene>
    <name evidence="1" type="ORF">PG996_006046</name>
</gene>
<evidence type="ECO:0000313" key="2">
    <source>
        <dbReference type="Proteomes" id="UP001446871"/>
    </source>
</evidence>
<comment type="caution">
    <text evidence="1">The sequence shown here is derived from an EMBL/GenBank/DDBJ whole genome shotgun (WGS) entry which is preliminary data.</text>
</comment>
<name>A0ABR1VNC2_9PEZI</name>
<reference evidence="1 2" key="1">
    <citation type="submission" date="2023-01" db="EMBL/GenBank/DDBJ databases">
        <title>Analysis of 21 Apiospora genomes using comparative genomics revels a genus with tremendous synthesis potential of carbohydrate active enzymes and secondary metabolites.</title>
        <authorList>
            <person name="Sorensen T."/>
        </authorList>
    </citation>
    <scope>NUCLEOTIDE SEQUENCE [LARGE SCALE GENOMIC DNA]</scope>
    <source>
        <strain evidence="1 2">CBS 83171</strain>
    </source>
</reference>
<accession>A0ABR1VNC2</accession>
<sequence>MAAKEVIPAICRAAGREIRRALSKVLMIKVTRACADSTQSPAQSLKSRSLRLLEEAAVAGVAAAWGFIE</sequence>
<protein>
    <submittedName>
        <fullName evidence="1">Uncharacterized protein</fullName>
    </submittedName>
</protein>
<dbReference type="EMBL" id="JAQQWM010000003">
    <property type="protein sequence ID" value="KAK8072698.1"/>
    <property type="molecule type" value="Genomic_DNA"/>
</dbReference>
<dbReference type="Proteomes" id="UP001446871">
    <property type="component" value="Unassembled WGS sequence"/>
</dbReference>
<organism evidence="1 2">
    <name type="scientific">Apiospora saccharicola</name>
    <dbReference type="NCBI Taxonomy" id="335842"/>
    <lineage>
        <taxon>Eukaryota</taxon>
        <taxon>Fungi</taxon>
        <taxon>Dikarya</taxon>
        <taxon>Ascomycota</taxon>
        <taxon>Pezizomycotina</taxon>
        <taxon>Sordariomycetes</taxon>
        <taxon>Xylariomycetidae</taxon>
        <taxon>Amphisphaeriales</taxon>
        <taxon>Apiosporaceae</taxon>
        <taxon>Apiospora</taxon>
    </lineage>
</organism>
<keyword evidence="2" id="KW-1185">Reference proteome</keyword>